<name>A0A3S5GY87_SORCE</name>
<organism evidence="1">
    <name type="scientific">Sorangium cellulosum</name>
    <name type="common">Polyangium cellulosum</name>
    <dbReference type="NCBI Taxonomy" id="56"/>
    <lineage>
        <taxon>Bacteria</taxon>
        <taxon>Pseudomonadati</taxon>
        <taxon>Myxococcota</taxon>
        <taxon>Polyangia</taxon>
        <taxon>Polyangiales</taxon>
        <taxon>Polyangiaceae</taxon>
        <taxon>Sorangium</taxon>
    </lineage>
</organism>
<protein>
    <submittedName>
        <fullName evidence="1">Uncharacterized protein</fullName>
    </submittedName>
</protein>
<proteinExistence type="predicted"/>
<dbReference type="EMBL" id="MH908920">
    <property type="protein sequence ID" value="AYM54263.1"/>
    <property type="molecule type" value="Genomic_DNA"/>
</dbReference>
<sequence length="52" mass="5748">MDQNVQMQMTPDQILDLLKKVDESDVFAAVNVGPRVFVPFSVGPRVWEGGDA</sequence>
<reference evidence="1" key="1">
    <citation type="journal article" date="2018" name="J. Ind. Microbiol. Biotechnol.">
        <title>Genome mining reveals uncommon alkylpyrones as type III PKS products from myxobacteria.</title>
        <authorList>
            <person name="Hug J.J."/>
            <person name="Panter F."/>
            <person name="Krug D."/>
            <person name="Muller R."/>
        </authorList>
    </citation>
    <scope>NUCLEOTIDE SEQUENCE</scope>
    <source>
        <strain evidence="1">So ce1128</strain>
    </source>
</reference>
<evidence type="ECO:0000313" key="1">
    <source>
        <dbReference type="EMBL" id="AYM54263.1"/>
    </source>
</evidence>
<accession>A0A3S5GY87</accession>
<dbReference type="AlphaFoldDB" id="A0A3S5GY87"/>